<evidence type="ECO:0000256" key="6">
    <source>
        <dbReference type="ARBA" id="ARBA00023004"/>
    </source>
</evidence>
<dbReference type="Pfam" id="PF13646">
    <property type="entry name" value="HEAT_2"/>
    <property type="match status" value="2"/>
</dbReference>
<comment type="cofactor">
    <cofactor evidence="10">
        <name>Fe(2+)</name>
        <dbReference type="ChEBI" id="CHEBI:29033"/>
    </cofactor>
    <text evidence="10">Binds 2 Fe(2+) ions per subunit.</text>
</comment>
<evidence type="ECO:0000256" key="1">
    <source>
        <dbReference type="ARBA" id="ARBA00000068"/>
    </source>
</evidence>
<dbReference type="EC" id="1.14.99.29" evidence="10"/>
<feature type="binding site" evidence="10">
    <location>
        <position position="268"/>
    </location>
    <ligand>
        <name>Fe cation</name>
        <dbReference type="ChEBI" id="CHEBI:24875"/>
        <label>2</label>
    </ligand>
</feature>
<proteinExistence type="inferred from homology"/>
<feature type="repeat" description="HEAT" evidence="11">
    <location>
        <begin position="76"/>
        <end position="116"/>
    </location>
</feature>
<dbReference type="SMART" id="SM00567">
    <property type="entry name" value="EZ_HEAT"/>
    <property type="match status" value="6"/>
</dbReference>
<evidence type="ECO:0000256" key="10">
    <source>
        <dbReference type="HAMAP-Rule" id="MF_03101"/>
    </source>
</evidence>
<evidence type="ECO:0000256" key="7">
    <source>
        <dbReference type="ARBA" id="ARBA00023033"/>
    </source>
</evidence>
<dbReference type="PROSITE" id="PS50077">
    <property type="entry name" value="HEAT_REPEAT"/>
    <property type="match status" value="1"/>
</dbReference>
<accession>A0AA38P5C4</accession>
<dbReference type="HAMAP" id="MF_03101">
    <property type="entry name" value="Deoxyhypusine_hydroxylase"/>
    <property type="match status" value="1"/>
</dbReference>
<dbReference type="SUPFAM" id="SSF48371">
    <property type="entry name" value="ARM repeat"/>
    <property type="match status" value="1"/>
</dbReference>
<feature type="binding site" evidence="10">
    <location>
        <position position="269"/>
    </location>
    <ligand>
        <name>Fe cation</name>
        <dbReference type="ChEBI" id="CHEBI:24875"/>
        <label>2</label>
    </ligand>
</feature>
<comment type="function">
    <text evidence="9">Catalyzes the hydroxylation of the N(6)-(4-aminobutyl)-L-lysine intermediate produced by deoxyhypusine synthase/DHPS on a critical lysine of the eukaryotic translation initiation factor 5A/eIF-5A. This is the second step of the post-translational modification of that lysine into an unusual amino acid residue named hypusine. Hypusination is unique to mature eIF-5A factor and is essential for its function.</text>
</comment>
<evidence type="ECO:0000313" key="12">
    <source>
        <dbReference type="EMBL" id="KAJ3836486.1"/>
    </source>
</evidence>
<keyword evidence="10" id="KW-0963">Cytoplasm</keyword>
<dbReference type="GO" id="GO:0005634">
    <property type="term" value="C:nucleus"/>
    <property type="evidence" value="ECO:0007669"/>
    <property type="project" value="UniProtKB-SubCell"/>
</dbReference>
<protein>
    <recommendedName>
        <fullName evidence="10">Deoxyhypusine hydroxylase</fullName>
        <shortName evidence="10">DOHH</shortName>
        <ecNumber evidence="10">1.14.99.29</ecNumber>
    </recommendedName>
    <alternativeName>
        <fullName evidence="10">Deoxyhypusine dioxygenase</fullName>
    </alternativeName>
    <alternativeName>
        <fullName evidence="10">Deoxyhypusine monooxygenase</fullName>
    </alternativeName>
</protein>
<dbReference type="Gene3D" id="1.25.10.10">
    <property type="entry name" value="Leucine-rich Repeat Variant"/>
    <property type="match status" value="2"/>
</dbReference>
<dbReference type="InterPro" id="IPR027517">
    <property type="entry name" value="Deoxyhypusine_hydroxylase"/>
</dbReference>
<dbReference type="InterPro" id="IPR004155">
    <property type="entry name" value="PBS_lyase_HEAT"/>
</dbReference>
<comment type="subcellular location">
    <subcellularLocation>
        <location evidence="10">Cytoplasm</location>
    </subcellularLocation>
    <subcellularLocation>
        <location evidence="10">Nucleus</location>
    </subcellularLocation>
</comment>
<evidence type="ECO:0000256" key="2">
    <source>
        <dbReference type="ARBA" id="ARBA00005041"/>
    </source>
</evidence>
<comment type="caution">
    <text evidence="12">The sequence shown here is derived from an EMBL/GenBank/DDBJ whole genome shotgun (WGS) entry which is preliminary data.</text>
</comment>
<dbReference type="InterPro" id="IPR011989">
    <property type="entry name" value="ARM-like"/>
</dbReference>
<dbReference type="GO" id="GO:0046872">
    <property type="term" value="F:metal ion binding"/>
    <property type="evidence" value="ECO:0007669"/>
    <property type="project" value="UniProtKB-KW"/>
</dbReference>
<comment type="function">
    <text evidence="10">Catalyzes the hydroxylation of the N(6)-(4-aminobutyl)-L-lysine intermediate to form hypusine, an essential post-translational modification only found in mature eIF-5A factor.</text>
</comment>
<keyword evidence="7 10" id="KW-0503">Monooxygenase</keyword>
<organism evidence="12 13">
    <name type="scientific">Lentinula raphanica</name>
    <dbReference type="NCBI Taxonomy" id="153919"/>
    <lineage>
        <taxon>Eukaryota</taxon>
        <taxon>Fungi</taxon>
        <taxon>Dikarya</taxon>
        <taxon>Basidiomycota</taxon>
        <taxon>Agaricomycotina</taxon>
        <taxon>Agaricomycetes</taxon>
        <taxon>Agaricomycetidae</taxon>
        <taxon>Agaricales</taxon>
        <taxon>Marasmiineae</taxon>
        <taxon>Omphalotaceae</taxon>
        <taxon>Lentinula</taxon>
    </lineage>
</organism>
<dbReference type="GO" id="GO:0019135">
    <property type="term" value="F:deoxyhypusine monooxygenase activity"/>
    <property type="evidence" value="ECO:0007669"/>
    <property type="project" value="UniProtKB-UniRule"/>
</dbReference>
<feature type="binding site" evidence="10">
    <location>
        <position position="96"/>
    </location>
    <ligand>
        <name>Fe cation</name>
        <dbReference type="ChEBI" id="CHEBI:24875"/>
        <label>1</label>
    </ligand>
</feature>
<dbReference type="InterPro" id="IPR021133">
    <property type="entry name" value="HEAT_type_2"/>
</dbReference>
<evidence type="ECO:0000256" key="11">
    <source>
        <dbReference type="PROSITE-ProRule" id="PRU00103"/>
    </source>
</evidence>
<comment type="similarity">
    <text evidence="10">Belongs to the deoxyhypusine hydroxylase family.</text>
</comment>
<feature type="binding site" evidence="10">
    <location>
        <position position="62"/>
    </location>
    <ligand>
        <name>Fe cation</name>
        <dbReference type="ChEBI" id="CHEBI:24875"/>
        <label>1</label>
    </ligand>
</feature>
<evidence type="ECO:0000256" key="4">
    <source>
        <dbReference type="ARBA" id="ARBA00022737"/>
    </source>
</evidence>
<evidence type="ECO:0000256" key="9">
    <source>
        <dbReference type="ARBA" id="ARBA00045876"/>
    </source>
</evidence>
<keyword evidence="8 10" id="KW-0386">Hypusine biosynthesis</keyword>
<dbReference type="GO" id="GO:0005737">
    <property type="term" value="C:cytoplasm"/>
    <property type="evidence" value="ECO:0007669"/>
    <property type="project" value="UniProtKB-SubCell"/>
</dbReference>
<name>A0AA38P5C4_9AGAR</name>
<dbReference type="AlphaFoldDB" id="A0AA38P5C4"/>
<sequence>MSSTTISSAQLKALEDSLLNTSGKVPLHDRFRALFTLKSLKSEDSIRIISKGFQDSSALLKHELAYCLGQIKNPSALPVLESVLRDSSEDPMVRHEAAEAMGAISTTDSIPLLKEYLSDPERSVRETCEIAIARIEWDKTEEGTKTDEATKDEDYIPLYTSIDPAPATSGLLAGTPKPGDISQLDIDELRNQLLDTKRPLFERYRAMFALRNIGSPAAVDALAAGFSDDSALFKHEIAFVFGQLLSPHSVPCLIEVLQNGAESDMVRHEAAEALGGIATPEVLPHLKEWVARTDAPVVVRESCQVALDMWEHENSGEFQYANGLQDTATMPISVA</sequence>
<gene>
    <name evidence="10" type="primary">LIA1</name>
    <name evidence="12" type="ORF">F5878DRAFT_653070</name>
</gene>
<dbReference type="PANTHER" id="PTHR12697:SF5">
    <property type="entry name" value="DEOXYHYPUSINE HYDROXYLASE"/>
    <property type="match status" value="1"/>
</dbReference>
<reference evidence="12" key="1">
    <citation type="submission" date="2022-08" db="EMBL/GenBank/DDBJ databases">
        <authorList>
            <consortium name="DOE Joint Genome Institute"/>
            <person name="Min B."/>
            <person name="Riley R."/>
            <person name="Sierra-Patev S."/>
            <person name="Naranjo-Ortiz M."/>
            <person name="Looney B."/>
            <person name="Konkel Z."/>
            <person name="Slot J.C."/>
            <person name="Sakamoto Y."/>
            <person name="Steenwyk J.L."/>
            <person name="Rokas A."/>
            <person name="Carro J."/>
            <person name="Camarero S."/>
            <person name="Ferreira P."/>
            <person name="Molpeceres G."/>
            <person name="Ruiz-Duenas F.J."/>
            <person name="Serrano A."/>
            <person name="Henrissat B."/>
            <person name="Drula E."/>
            <person name="Hughes K.W."/>
            <person name="Mata J.L."/>
            <person name="Ishikawa N.K."/>
            <person name="Vargas-Isla R."/>
            <person name="Ushijima S."/>
            <person name="Smith C.A."/>
            <person name="Ahrendt S."/>
            <person name="Andreopoulos W."/>
            <person name="He G."/>
            <person name="Labutti K."/>
            <person name="Lipzen A."/>
            <person name="Ng V."/>
            <person name="Sandor L."/>
            <person name="Barry K."/>
            <person name="Martinez A.T."/>
            <person name="Xiao Y."/>
            <person name="Gibbons J.G."/>
            <person name="Terashima K."/>
            <person name="Hibbett D.S."/>
            <person name="Grigoriev I.V."/>
        </authorList>
    </citation>
    <scope>NUCLEOTIDE SEQUENCE</scope>
    <source>
        <strain evidence="12">TFB9207</strain>
    </source>
</reference>
<keyword evidence="4" id="KW-0677">Repeat</keyword>
<feature type="binding site" evidence="10">
    <location>
        <position position="63"/>
    </location>
    <ligand>
        <name>Fe cation</name>
        <dbReference type="ChEBI" id="CHEBI:24875"/>
        <label>1</label>
    </ligand>
</feature>
<feature type="binding site" evidence="10">
    <location>
        <position position="235"/>
    </location>
    <ligand>
        <name>Fe cation</name>
        <dbReference type="ChEBI" id="CHEBI:24875"/>
        <label>2</label>
    </ligand>
</feature>
<evidence type="ECO:0000313" key="13">
    <source>
        <dbReference type="Proteomes" id="UP001163846"/>
    </source>
</evidence>
<evidence type="ECO:0000256" key="3">
    <source>
        <dbReference type="ARBA" id="ARBA00022723"/>
    </source>
</evidence>
<feature type="binding site" evidence="10">
    <location>
        <position position="236"/>
    </location>
    <ligand>
        <name>Fe cation</name>
        <dbReference type="ChEBI" id="CHEBI:24875"/>
        <label>2</label>
    </ligand>
</feature>
<keyword evidence="5 10" id="KW-0560">Oxidoreductase</keyword>
<evidence type="ECO:0000256" key="8">
    <source>
        <dbReference type="ARBA" id="ARBA00023256"/>
    </source>
</evidence>
<keyword evidence="10" id="KW-0539">Nucleus</keyword>
<feature type="binding site" evidence="10">
    <location>
        <position position="95"/>
    </location>
    <ligand>
        <name>Fe cation</name>
        <dbReference type="ChEBI" id="CHEBI:24875"/>
        <label>1</label>
    </ligand>
</feature>
<comment type="catalytic activity">
    <reaction evidence="1 10">
        <text>[eIF5A protein]-deoxyhypusine + AH2 + O2 = [eIF5A protein]-hypusine + A + H2O</text>
        <dbReference type="Rhea" id="RHEA:14101"/>
        <dbReference type="Rhea" id="RHEA-COMP:10144"/>
        <dbReference type="Rhea" id="RHEA-COMP:12592"/>
        <dbReference type="ChEBI" id="CHEBI:13193"/>
        <dbReference type="ChEBI" id="CHEBI:15377"/>
        <dbReference type="ChEBI" id="CHEBI:15379"/>
        <dbReference type="ChEBI" id="CHEBI:17499"/>
        <dbReference type="ChEBI" id="CHEBI:82657"/>
        <dbReference type="ChEBI" id="CHEBI:91175"/>
        <dbReference type="EC" id="1.14.99.29"/>
    </reaction>
</comment>
<keyword evidence="3 10" id="KW-0479">Metal-binding</keyword>
<keyword evidence="6 10" id="KW-0408">Iron</keyword>
<comment type="pathway">
    <text evidence="2 10">Protein modification; eIF5A hypusination.</text>
</comment>
<keyword evidence="13" id="KW-1185">Reference proteome</keyword>
<dbReference type="Proteomes" id="UP001163846">
    <property type="component" value="Unassembled WGS sequence"/>
</dbReference>
<dbReference type="FunFam" id="1.25.10.10:FF:000099">
    <property type="entry name" value="Deoxyhypusine hydroxylase"/>
    <property type="match status" value="1"/>
</dbReference>
<dbReference type="InterPro" id="IPR016024">
    <property type="entry name" value="ARM-type_fold"/>
</dbReference>
<evidence type="ECO:0000256" key="5">
    <source>
        <dbReference type="ARBA" id="ARBA00023002"/>
    </source>
</evidence>
<dbReference type="EMBL" id="MU806316">
    <property type="protein sequence ID" value="KAJ3836486.1"/>
    <property type="molecule type" value="Genomic_DNA"/>
</dbReference>
<dbReference type="PANTHER" id="PTHR12697">
    <property type="entry name" value="PBS LYASE HEAT-LIKE PROTEIN"/>
    <property type="match status" value="1"/>
</dbReference>